<dbReference type="STRING" id="105785.A0A2J7RHU9"/>
<organism evidence="12 13">
    <name type="scientific">Cryptotermes secundus</name>
    <dbReference type="NCBI Taxonomy" id="105785"/>
    <lineage>
        <taxon>Eukaryota</taxon>
        <taxon>Metazoa</taxon>
        <taxon>Ecdysozoa</taxon>
        <taxon>Arthropoda</taxon>
        <taxon>Hexapoda</taxon>
        <taxon>Insecta</taxon>
        <taxon>Pterygota</taxon>
        <taxon>Neoptera</taxon>
        <taxon>Polyneoptera</taxon>
        <taxon>Dictyoptera</taxon>
        <taxon>Blattodea</taxon>
        <taxon>Blattoidea</taxon>
        <taxon>Termitoidae</taxon>
        <taxon>Kalotermitidae</taxon>
        <taxon>Cryptotermitinae</taxon>
        <taxon>Cryptotermes</taxon>
    </lineage>
</organism>
<evidence type="ECO:0000259" key="11">
    <source>
        <dbReference type="Pfam" id="PF00060"/>
    </source>
</evidence>
<evidence type="ECO:0000256" key="9">
    <source>
        <dbReference type="SAM" id="Phobius"/>
    </source>
</evidence>
<dbReference type="SUPFAM" id="SSF53850">
    <property type="entry name" value="Periplasmic binding protein-like II"/>
    <property type="match status" value="1"/>
</dbReference>
<dbReference type="InterPro" id="IPR052192">
    <property type="entry name" value="Insect_Ionotropic_Sensory_Rcpt"/>
</dbReference>
<dbReference type="Gene3D" id="3.40.190.10">
    <property type="entry name" value="Periplasmic binding protein-like II"/>
    <property type="match status" value="1"/>
</dbReference>
<comment type="similarity">
    <text evidence="2">Belongs to the glutamate-gated ion channel (TC 1.A.10.1) family.</text>
</comment>
<dbReference type="Proteomes" id="UP000235965">
    <property type="component" value="Unassembled WGS sequence"/>
</dbReference>
<dbReference type="Gene3D" id="1.10.287.70">
    <property type="match status" value="1"/>
</dbReference>
<dbReference type="Pfam" id="PF00060">
    <property type="entry name" value="Lig_chan"/>
    <property type="match status" value="1"/>
</dbReference>
<keyword evidence="4 9" id="KW-0812">Transmembrane</keyword>
<evidence type="ECO:0000256" key="8">
    <source>
        <dbReference type="ARBA" id="ARBA00023180"/>
    </source>
</evidence>
<sequence length="678" mass="77640">MNVLSAVILCCLVCVSDEVNRHSLRCLHDIAERHFQSGSNLVVSDNAEACVSLPTSRESLRTLRKDVENSIYLDKESWDLVLADLYMSGKLSLFLVRANDRNNVKYIMENKLTESKPGSYILVAECVQIEEVVEDIRQQIARLKAGRDWNPRARFVVLLMQTDSDQKTLAEHILSELWKFKVANVVILTHAADVRLEEADNVGELLPVLDVYTWFPYQTPSRCGEIINAVLLDRWVINNRSIGYFLYNVSLYPQKIPKDFHGCPLRVSGFQFPPVMMEKKLNDDGKIEYEQGTEVRLLEQMARRTNMSILYRPPPPDNGFWGEELGNGSWTGLSGEVATGYSDIALDNFWYKCHIINDIECLVPHLMDSARWFVPCANPYPRWTSITRVFKAYLWLGLLVAYIIVALLMWLVVMIRNTFPSPYTNNEAYTDVAKCLLNFWAVILACSNPNFPPQDISTRFVFLTWAVYCLAVNTVYQTFLTSYLVDSGLQSQISSEEELLHSGIEYGVHKSILAHLPHLTSKRYPRRIDCTTFEECQNRTAFKGDLAFVFSALNMAYVAAKRYTDGNGKPLICLFDEIIANQIISMPVPKGLPMLDEFNRIIQHTIEAGLLEQWLKNIKYTATLTSARDFRLSTGEYNKLTLEHLQSPFYFLFLGYALSAITFIGELIFRWKCTRHCI</sequence>
<dbReference type="PANTHER" id="PTHR42643">
    <property type="entry name" value="IONOTROPIC RECEPTOR 20A-RELATED"/>
    <property type="match status" value="1"/>
</dbReference>
<evidence type="ECO:0000256" key="7">
    <source>
        <dbReference type="ARBA" id="ARBA00023170"/>
    </source>
</evidence>
<dbReference type="GO" id="GO:0005886">
    <property type="term" value="C:plasma membrane"/>
    <property type="evidence" value="ECO:0007669"/>
    <property type="project" value="UniProtKB-SubCell"/>
</dbReference>
<name>A0A2J7RHU9_9NEOP</name>
<dbReference type="GO" id="GO:0050906">
    <property type="term" value="P:detection of stimulus involved in sensory perception"/>
    <property type="evidence" value="ECO:0007669"/>
    <property type="project" value="UniProtKB-ARBA"/>
</dbReference>
<feature type="signal peptide" evidence="10">
    <location>
        <begin position="1"/>
        <end position="21"/>
    </location>
</feature>
<comment type="subcellular location">
    <subcellularLocation>
        <location evidence="1">Cell membrane</location>
        <topology evidence="1">Multi-pass membrane protein</topology>
    </subcellularLocation>
</comment>
<evidence type="ECO:0000256" key="4">
    <source>
        <dbReference type="ARBA" id="ARBA00022692"/>
    </source>
</evidence>
<evidence type="ECO:0000313" key="12">
    <source>
        <dbReference type="EMBL" id="PNF40412.1"/>
    </source>
</evidence>
<dbReference type="InterPro" id="IPR001320">
    <property type="entry name" value="Iontro_rcpt_C"/>
</dbReference>
<evidence type="ECO:0000313" key="13">
    <source>
        <dbReference type="Proteomes" id="UP000235965"/>
    </source>
</evidence>
<dbReference type="PANTHER" id="PTHR42643:SF24">
    <property type="entry name" value="IONOTROPIC RECEPTOR 60A"/>
    <property type="match status" value="1"/>
</dbReference>
<keyword evidence="5 9" id="KW-1133">Transmembrane helix</keyword>
<accession>A0A2J7RHU9</accession>
<proteinExistence type="inferred from homology"/>
<evidence type="ECO:0000256" key="6">
    <source>
        <dbReference type="ARBA" id="ARBA00023136"/>
    </source>
</evidence>
<reference evidence="12 13" key="1">
    <citation type="submission" date="2017-12" db="EMBL/GenBank/DDBJ databases">
        <title>Hemimetabolous genomes reveal molecular basis of termite eusociality.</title>
        <authorList>
            <person name="Harrison M.C."/>
            <person name="Jongepier E."/>
            <person name="Robertson H.M."/>
            <person name="Arning N."/>
            <person name="Bitard-Feildel T."/>
            <person name="Chao H."/>
            <person name="Childers C.P."/>
            <person name="Dinh H."/>
            <person name="Doddapaneni H."/>
            <person name="Dugan S."/>
            <person name="Gowin J."/>
            <person name="Greiner C."/>
            <person name="Han Y."/>
            <person name="Hu H."/>
            <person name="Hughes D.S.T."/>
            <person name="Huylmans A.-K."/>
            <person name="Kemena C."/>
            <person name="Kremer L.P.M."/>
            <person name="Lee S.L."/>
            <person name="Lopez-Ezquerra A."/>
            <person name="Mallet L."/>
            <person name="Monroy-Kuhn J.M."/>
            <person name="Moser A."/>
            <person name="Murali S.C."/>
            <person name="Muzny D.M."/>
            <person name="Otani S."/>
            <person name="Piulachs M.-D."/>
            <person name="Poelchau M."/>
            <person name="Qu J."/>
            <person name="Schaub F."/>
            <person name="Wada-Katsumata A."/>
            <person name="Worley K.C."/>
            <person name="Xie Q."/>
            <person name="Ylla G."/>
            <person name="Poulsen M."/>
            <person name="Gibbs R.A."/>
            <person name="Schal C."/>
            <person name="Richards S."/>
            <person name="Belles X."/>
            <person name="Korb J."/>
            <person name="Bornberg-Bauer E."/>
        </authorList>
    </citation>
    <scope>NUCLEOTIDE SEQUENCE [LARGE SCALE GENOMIC DNA]</scope>
    <source>
        <tissue evidence="12">Whole body</tissue>
    </source>
</reference>
<keyword evidence="7" id="KW-0675">Receptor</keyword>
<comment type="caution">
    <text evidence="12">The sequence shown here is derived from an EMBL/GenBank/DDBJ whole genome shotgun (WGS) entry which is preliminary data.</text>
</comment>
<feature type="domain" description="Ionotropic glutamate receptor C-terminal" evidence="11">
    <location>
        <begin position="394"/>
        <end position="655"/>
    </location>
</feature>
<dbReference type="EMBL" id="NEVH01003737">
    <property type="protein sequence ID" value="PNF40412.1"/>
    <property type="molecule type" value="Genomic_DNA"/>
</dbReference>
<keyword evidence="3" id="KW-1003">Cell membrane</keyword>
<dbReference type="InParanoid" id="A0A2J7RHU9"/>
<feature type="transmembrane region" description="Helical" evidence="9">
    <location>
        <begin position="460"/>
        <end position="479"/>
    </location>
</feature>
<evidence type="ECO:0000256" key="5">
    <source>
        <dbReference type="ARBA" id="ARBA00022989"/>
    </source>
</evidence>
<protein>
    <recommendedName>
        <fullName evidence="11">Ionotropic glutamate receptor C-terminal domain-containing protein</fullName>
    </recommendedName>
</protein>
<dbReference type="OrthoDB" id="6430908at2759"/>
<keyword evidence="8" id="KW-0325">Glycoprotein</keyword>
<dbReference type="GO" id="GO:0015276">
    <property type="term" value="F:ligand-gated monoatomic ion channel activity"/>
    <property type="evidence" value="ECO:0007669"/>
    <property type="project" value="InterPro"/>
</dbReference>
<keyword evidence="13" id="KW-1185">Reference proteome</keyword>
<evidence type="ECO:0000256" key="1">
    <source>
        <dbReference type="ARBA" id="ARBA00004651"/>
    </source>
</evidence>
<gene>
    <name evidence="12" type="ORF">B7P43_G01569</name>
</gene>
<feature type="transmembrane region" description="Helical" evidence="9">
    <location>
        <begin position="392"/>
        <end position="413"/>
    </location>
</feature>
<keyword evidence="10" id="KW-0732">Signal</keyword>
<evidence type="ECO:0000256" key="2">
    <source>
        <dbReference type="ARBA" id="ARBA00008685"/>
    </source>
</evidence>
<dbReference type="FunCoup" id="A0A2J7RHU9">
    <property type="interactions" value="40"/>
</dbReference>
<keyword evidence="6 9" id="KW-0472">Membrane</keyword>
<feature type="chain" id="PRO_5014463674" description="Ionotropic glutamate receptor C-terminal domain-containing protein" evidence="10">
    <location>
        <begin position="22"/>
        <end position="678"/>
    </location>
</feature>
<feature type="transmembrane region" description="Helical" evidence="9">
    <location>
        <begin position="649"/>
        <end position="669"/>
    </location>
</feature>
<evidence type="ECO:0000256" key="3">
    <source>
        <dbReference type="ARBA" id="ARBA00022475"/>
    </source>
</evidence>
<evidence type="ECO:0000256" key="10">
    <source>
        <dbReference type="SAM" id="SignalP"/>
    </source>
</evidence>
<dbReference type="AlphaFoldDB" id="A0A2J7RHU9"/>